<keyword evidence="2" id="KW-1185">Reference proteome</keyword>
<reference evidence="1 2" key="1">
    <citation type="journal article" date="2023" name="Proc. Natl. Acad. Sci. U.S.A.">
        <title>A global phylogenomic analysis of the shiitake genus Lentinula.</title>
        <authorList>
            <person name="Sierra-Patev S."/>
            <person name="Min B."/>
            <person name="Naranjo-Ortiz M."/>
            <person name="Looney B."/>
            <person name="Konkel Z."/>
            <person name="Slot J.C."/>
            <person name="Sakamoto Y."/>
            <person name="Steenwyk J.L."/>
            <person name="Rokas A."/>
            <person name="Carro J."/>
            <person name="Camarero S."/>
            <person name="Ferreira P."/>
            <person name="Molpeceres G."/>
            <person name="Ruiz-Duenas F.J."/>
            <person name="Serrano A."/>
            <person name="Henrissat B."/>
            <person name="Drula E."/>
            <person name="Hughes K.W."/>
            <person name="Mata J.L."/>
            <person name="Ishikawa N.K."/>
            <person name="Vargas-Isla R."/>
            <person name="Ushijima S."/>
            <person name="Smith C.A."/>
            <person name="Donoghue J."/>
            <person name="Ahrendt S."/>
            <person name="Andreopoulos W."/>
            <person name="He G."/>
            <person name="LaButti K."/>
            <person name="Lipzen A."/>
            <person name="Ng V."/>
            <person name="Riley R."/>
            <person name="Sandor L."/>
            <person name="Barry K."/>
            <person name="Martinez A.T."/>
            <person name="Xiao Y."/>
            <person name="Gibbons J.G."/>
            <person name="Terashima K."/>
            <person name="Grigoriev I.V."/>
            <person name="Hibbett D."/>
        </authorList>
    </citation>
    <scope>NUCLEOTIDE SEQUENCE [LARGE SCALE GENOMIC DNA]</scope>
    <source>
        <strain evidence="1 2">TFB7810</strain>
    </source>
</reference>
<protein>
    <submittedName>
        <fullName evidence="1">Uncharacterized protein</fullName>
    </submittedName>
</protein>
<evidence type="ECO:0000313" key="2">
    <source>
        <dbReference type="Proteomes" id="UP001142393"/>
    </source>
</evidence>
<comment type="caution">
    <text evidence="1">The sequence shown here is derived from an EMBL/GenBank/DDBJ whole genome shotgun (WGS) entry which is preliminary data.</text>
</comment>
<sequence>MPHCLDICYIWGLPSLSEYSGCQWLFFDLDSDSSLPNTTTKVTLSLMINYYFSFNFNLLCGYKCCFMYDRYI</sequence>
<gene>
    <name evidence="1" type="ORF">DFH05DRAFT_1467545</name>
</gene>
<dbReference type="Proteomes" id="UP001142393">
    <property type="component" value="Unassembled WGS sequence"/>
</dbReference>
<accession>A0A9W8PAZ0</accession>
<evidence type="ECO:0000313" key="1">
    <source>
        <dbReference type="EMBL" id="KAJ3750514.1"/>
    </source>
</evidence>
<dbReference type="AlphaFoldDB" id="A0A9W8PAZ0"/>
<proteinExistence type="predicted"/>
<name>A0A9W8PAZ0_9AGAR</name>
<organism evidence="1 2">
    <name type="scientific">Lentinula detonsa</name>
    <dbReference type="NCBI Taxonomy" id="2804962"/>
    <lineage>
        <taxon>Eukaryota</taxon>
        <taxon>Fungi</taxon>
        <taxon>Dikarya</taxon>
        <taxon>Basidiomycota</taxon>
        <taxon>Agaricomycotina</taxon>
        <taxon>Agaricomycetes</taxon>
        <taxon>Agaricomycetidae</taxon>
        <taxon>Agaricales</taxon>
        <taxon>Marasmiineae</taxon>
        <taxon>Omphalotaceae</taxon>
        <taxon>Lentinula</taxon>
    </lineage>
</organism>
<dbReference type="EMBL" id="JANVFU010000001">
    <property type="protein sequence ID" value="KAJ3750514.1"/>
    <property type="molecule type" value="Genomic_DNA"/>
</dbReference>